<evidence type="ECO:0000259" key="1">
    <source>
        <dbReference type="Pfam" id="PF02486"/>
    </source>
</evidence>
<keyword evidence="3" id="KW-1185">Reference proteome</keyword>
<protein>
    <recommendedName>
        <fullName evidence="1">Replication initiation protein-like C-terminal domain-containing protein</fullName>
    </recommendedName>
</protein>
<dbReference type="Proteomes" id="UP000310406">
    <property type="component" value="Unassembled WGS sequence"/>
</dbReference>
<dbReference type="Pfam" id="PF02486">
    <property type="entry name" value="Rep_trans"/>
    <property type="match status" value="1"/>
</dbReference>
<dbReference type="OrthoDB" id="1302589at2"/>
<accession>A0A4S8RQ09</accession>
<dbReference type="RefSeq" id="WP_136567530.1">
    <property type="nucleotide sequence ID" value="NZ_SNTZ01000016.1"/>
</dbReference>
<organism evidence="2 3">
    <name type="scientific">Flagellimonas alvinocaridis</name>
    <dbReference type="NCBI Taxonomy" id="2530200"/>
    <lineage>
        <taxon>Bacteria</taxon>
        <taxon>Pseudomonadati</taxon>
        <taxon>Bacteroidota</taxon>
        <taxon>Flavobacteriia</taxon>
        <taxon>Flavobacteriales</taxon>
        <taxon>Flavobacteriaceae</taxon>
        <taxon>Flagellimonas</taxon>
    </lineage>
</organism>
<name>A0A4S8RQ09_9FLAO</name>
<dbReference type="AlphaFoldDB" id="A0A4S8RQ09"/>
<dbReference type="EMBL" id="SNTZ01000016">
    <property type="protein sequence ID" value="THV57089.1"/>
    <property type="molecule type" value="Genomic_DNA"/>
</dbReference>
<comment type="caution">
    <text evidence="2">The sequence shown here is derived from an EMBL/GenBank/DDBJ whole genome shotgun (WGS) entry which is preliminary data.</text>
</comment>
<sequence length="380" mass="44419">MLDTVKQGVNVPARYNGDLLDGVYSLGTDYLILNLTGDPITDTQDGLTIDLADYGTKVYKHRATLTYKGHAFGTMVFKPRSNVIDEKFVQLQLENHLFYTVEPRELYTMTTEILDILGLDYVGVNRLDIALDFSEKQHDIPELLKGIFNGDFLISGREKDVNVYTKTKKGQIEFTGVQIGKRSSSRFCRIYDKSREMQTGTLKPYISSLWETLGLDGKIWRYEYQLSNKYLSEIEGLTLESLFDREFIFNLLQKASENHFEIKHNTGKSEVNKEETYNFVDFEKVGRFVGLAKKAIGRLVRNIKETFIGQQRMIKGLLRSYFATNHDVRFLLPVRRILNDFDLWDWYDRKISQYIHEFKYREMIKCIDLSRYESDFELEC</sequence>
<proteinExistence type="predicted"/>
<evidence type="ECO:0000313" key="2">
    <source>
        <dbReference type="EMBL" id="THV57089.1"/>
    </source>
</evidence>
<feature type="domain" description="Replication initiation protein-like C-terminal" evidence="1">
    <location>
        <begin position="124"/>
        <end position="264"/>
    </location>
</feature>
<dbReference type="InterPro" id="IPR003491">
    <property type="entry name" value="REP-like_C"/>
</dbReference>
<evidence type="ECO:0000313" key="3">
    <source>
        <dbReference type="Proteomes" id="UP000310406"/>
    </source>
</evidence>
<reference evidence="2 3" key="1">
    <citation type="submission" date="2019-03" db="EMBL/GenBank/DDBJ databases">
        <title>Muricauda SCR12 sp.nov, a marine bacterium isolated from Pacific Ocean:the Okinawa trough.</title>
        <authorList>
            <person name="Liu L."/>
        </authorList>
    </citation>
    <scope>NUCLEOTIDE SEQUENCE [LARGE SCALE GENOMIC DNA]</scope>
    <source>
        <strain evidence="2 3">SCR12</strain>
    </source>
</reference>
<gene>
    <name evidence="2" type="ORF">EZV76_15850</name>
</gene>